<dbReference type="AlphaFoldDB" id="C3MX82"/>
<organism evidence="1 2">
    <name type="scientific">Saccharolobus islandicus (strain M.14.25 / Kamchatka #1)</name>
    <name type="common">Sulfolobus islandicus</name>
    <dbReference type="NCBI Taxonomy" id="427317"/>
    <lineage>
        <taxon>Archaea</taxon>
        <taxon>Thermoproteota</taxon>
        <taxon>Thermoprotei</taxon>
        <taxon>Sulfolobales</taxon>
        <taxon>Sulfolobaceae</taxon>
        <taxon>Saccharolobus</taxon>
    </lineage>
</organism>
<dbReference type="HOGENOM" id="CLU_2784288_0_0_2"/>
<dbReference type="Proteomes" id="UP000001350">
    <property type="component" value="Chromosome"/>
</dbReference>
<protein>
    <recommendedName>
        <fullName evidence="3">FkbM family methyltransferase</fullName>
    </recommendedName>
</protein>
<dbReference type="SUPFAM" id="SSF53335">
    <property type="entry name" value="S-adenosyl-L-methionine-dependent methyltransferases"/>
    <property type="match status" value="1"/>
</dbReference>
<reference evidence="1 2" key="1">
    <citation type="journal article" date="2009" name="Proc. Natl. Acad. Sci. U.S.A.">
        <title>Biogeography of the Sulfolobus islandicus pan-genome.</title>
        <authorList>
            <person name="Reno M.L."/>
            <person name="Held N.L."/>
            <person name="Fields C.J."/>
            <person name="Burke P.V."/>
            <person name="Whitaker R.J."/>
        </authorList>
    </citation>
    <scope>NUCLEOTIDE SEQUENCE [LARGE SCALE GENOMIC DNA]</scope>
    <source>
        <strain evidence="2">M.14.25 / Kamchatka #1</strain>
    </source>
</reference>
<dbReference type="KEGG" id="sia:M1425_2810"/>
<evidence type="ECO:0000313" key="1">
    <source>
        <dbReference type="EMBL" id="ACP37762.1"/>
    </source>
</evidence>
<dbReference type="InterPro" id="IPR029063">
    <property type="entry name" value="SAM-dependent_MTases_sf"/>
</dbReference>
<evidence type="ECO:0008006" key="3">
    <source>
        <dbReference type="Google" id="ProtNLM"/>
    </source>
</evidence>
<name>C3MX82_SACI4</name>
<accession>C3MX82</accession>
<sequence length="68" mass="7635">MRENLKINGVNNVIIVNKGVGAKDDENTISWESLIRNYGPFDIAKIDCDGCERVIAPHIKEIPELLIE</sequence>
<dbReference type="EMBL" id="CP001400">
    <property type="protein sequence ID" value="ACP37762.1"/>
    <property type="molecule type" value="Genomic_DNA"/>
</dbReference>
<proteinExistence type="predicted"/>
<evidence type="ECO:0000313" key="2">
    <source>
        <dbReference type="Proteomes" id="UP000001350"/>
    </source>
</evidence>
<gene>
    <name evidence="1" type="ordered locus">M1425_2810</name>
</gene>